<feature type="domain" description="HEPN" evidence="1">
    <location>
        <begin position="16"/>
        <end position="115"/>
    </location>
</feature>
<reference evidence="2 3" key="1">
    <citation type="journal article" date="2007" name="Appl. Environ. Microbiol.">
        <title>Isolation of key methanogens for global methane emission from rice paddy fields: a novel isolate affiliated with the clone cluster rice cluster I.</title>
        <authorList>
            <person name="Sakai S."/>
            <person name="Imachi H."/>
            <person name="Sekiguchi Y."/>
            <person name="Ohashi A."/>
            <person name="Harada H."/>
            <person name="Kamagata Y."/>
        </authorList>
    </citation>
    <scope>NUCLEOTIDE SEQUENCE [LARGE SCALE GENOMIC DNA]</scope>
    <source>
        <strain evidence="3">DSM 17711 / JCM 13418 / NBRC 101707 / SANAE</strain>
    </source>
</reference>
<reference evidence="2 3" key="2">
    <citation type="journal article" date="2008" name="Int. J. Syst. Evol. Microbiol.">
        <title>Methanocella paludicola gen. nov., sp. nov., a methane-producing archaeon, the first isolate of the lineage 'Rice Cluster I', and proposal of the new archaeal order Methanocellales ord. nov.</title>
        <authorList>
            <person name="Sakai S."/>
            <person name="Imachi H."/>
            <person name="Hanada S."/>
            <person name="Ohashi A."/>
            <person name="Harada H."/>
            <person name="Kamagata Y."/>
        </authorList>
    </citation>
    <scope>NUCLEOTIDE SEQUENCE [LARGE SCALE GENOMIC DNA]</scope>
    <source>
        <strain evidence="3">DSM 17711 / JCM 13418 / NBRC 101707 / SANAE</strain>
    </source>
</reference>
<dbReference type="Proteomes" id="UP000001882">
    <property type="component" value="Chromosome"/>
</dbReference>
<dbReference type="RefSeq" id="WP_012900363.1">
    <property type="nucleotide sequence ID" value="NC_013665.1"/>
</dbReference>
<dbReference type="Gene3D" id="1.20.120.330">
    <property type="entry name" value="Nucleotidyltransferases domain 2"/>
    <property type="match status" value="1"/>
</dbReference>
<accession>D1YZ12</accession>
<dbReference type="SUPFAM" id="SSF81593">
    <property type="entry name" value="Nucleotidyltransferase substrate binding subunit/domain"/>
    <property type="match status" value="1"/>
</dbReference>
<dbReference type="KEGG" id="mpd:MCP_1612"/>
<proteinExistence type="predicted"/>
<keyword evidence="3" id="KW-1185">Reference proteome</keyword>
<dbReference type="AlphaFoldDB" id="D1YZ12"/>
<organism evidence="2 3">
    <name type="scientific">Methanocella paludicola (strain DSM 17711 / JCM 13418 / NBRC 101707 / SANAE)</name>
    <dbReference type="NCBI Taxonomy" id="304371"/>
    <lineage>
        <taxon>Archaea</taxon>
        <taxon>Methanobacteriati</taxon>
        <taxon>Methanobacteriota</taxon>
        <taxon>Stenosarchaea group</taxon>
        <taxon>Methanomicrobia</taxon>
        <taxon>Methanocellales</taxon>
        <taxon>Methanocellaceae</taxon>
        <taxon>Methanocella</taxon>
    </lineage>
</organism>
<evidence type="ECO:0000313" key="3">
    <source>
        <dbReference type="Proteomes" id="UP000001882"/>
    </source>
</evidence>
<evidence type="ECO:0000313" key="2">
    <source>
        <dbReference type="EMBL" id="BAI61684.1"/>
    </source>
</evidence>
<dbReference type="eggNOG" id="arCOG01191">
    <property type="taxonomic scope" value="Archaea"/>
</dbReference>
<protein>
    <recommendedName>
        <fullName evidence="1">HEPN domain-containing protein</fullName>
    </recommendedName>
</protein>
<sequence length="175" mass="20205">MSSLAETRAVRYLLDAIFDRSLIDAAIDDNIPSLALFHMEQLCEKSTKACLATMNILITKEHTFSDYVEAVLIPDSTAFQEDFKKLLPALSDIETEYISSRYGVDSFGRVTLEEYQKNDVLRLRQASFDYMELAFKFVESKYGKKFPRNKDELLAYMKSTYDEFITKSSIKKNLK</sequence>
<dbReference type="InParanoid" id="D1YZ12"/>
<dbReference type="Pfam" id="PF05168">
    <property type="entry name" value="HEPN"/>
    <property type="match status" value="1"/>
</dbReference>
<dbReference type="STRING" id="304371.MCP_1612"/>
<reference evidence="3" key="3">
    <citation type="journal article" date="2011" name="PLoS ONE">
        <title>Genome sequence of a mesophilic hydrogenotrophic methanogen Methanocella paludicola, the first cultivated representative of the order Methanocellales.</title>
        <authorList>
            <person name="Sakai S."/>
            <person name="Takaki Y."/>
            <person name="Shimamura S."/>
            <person name="Sekine M."/>
            <person name="Tajima T."/>
            <person name="Kosugi H."/>
            <person name="Ichikawa N."/>
            <person name="Tasumi E."/>
            <person name="Hiraki A.T."/>
            <person name="Shimizu A."/>
            <person name="Kato Y."/>
            <person name="Nishiko R."/>
            <person name="Mori K."/>
            <person name="Fujita N."/>
            <person name="Imachi H."/>
            <person name="Takai K."/>
        </authorList>
    </citation>
    <scope>NUCLEOTIDE SEQUENCE [LARGE SCALE GENOMIC DNA]</scope>
    <source>
        <strain evidence="3">DSM 17711 / JCM 13418 / NBRC 101707 / SANAE</strain>
    </source>
</reference>
<dbReference type="EMBL" id="AP011532">
    <property type="protein sequence ID" value="BAI61684.1"/>
    <property type="molecule type" value="Genomic_DNA"/>
</dbReference>
<evidence type="ECO:0000259" key="1">
    <source>
        <dbReference type="Pfam" id="PF05168"/>
    </source>
</evidence>
<name>D1YZ12_METPS</name>
<dbReference type="GeneID" id="8681533"/>
<dbReference type="OrthoDB" id="103526at2157"/>
<dbReference type="InterPro" id="IPR007842">
    <property type="entry name" value="HEPN_dom"/>
</dbReference>
<gene>
    <name evidence="2" type="ordered locus">MCP_1612</name>
</gene>